<evidence type="ECO:0000313" key="3">
    <source>
        <dbReference type="Proteomes" id="UP000094065"/>
    </source>
</evidence>
<comment type="caution">
    <text evidence="2">The sequence shown here is derived from an EMBL/GenBank/DDBJ whole genome shotgun (WGS) entry which is preliminary data.</text>
</comment>
<dbReference type="Proteomes" id="UP000094065">
    <property type="component" value="Unassembled WGS sequence"/>
</dbReference>
<protein>
    <submittedName>
        <fullName evidence="2">Uncharacterized protein</fullName>
    </submittedName>
</protein>
<dbReference type="RefSeq" id="XP_018991886.1">
    <property type="nucleotide sequence ID" value="XM_019139395.1"/>
</dbReference>
<sequence>MILFTPPTTATRTRQRPTSDSLRQPLNAAGVATRLSLASGSESPFNFFSTSSHCDYHLALSLARSWIFPQKSVPSKPLLTTKPYGAPQTKVNKGGRPPKTPPTNTPPALWSHPEGNVPQYLPRVLDPSRFWIFPQECRNLPHHNPFGLPSPTTHHERRSTKADVLQITILVTDLRLRSIMTAHAYSPSALTLLVSLRATAVSSCVTSDNDRSSFAPAHHFPTSPSIYTPPRGHAAFILAAGEHTCSQSCFVDVGQFEAVGLDPALEHGDRLRARPLTLRYGDLPFNRGAMKELLNTWASSDTTSGRWLPYYRKTFTDIHSFPPATACSRWLSTPSTELLETMFALSAA</sequence>
<feature type="region of interest" description="Disordered" evidence="1">
    <location>
        <begin position="77"/>
        <end position="113"/>
    </location>
</feature>
<dbReference type="AlphaFoldDB" id="A0A1E3HJI5"/>
<dbReference type="OrthoDB" id="10637488at2759"/>
<organism evidence="2 3">
    <name type="scientific">Cryptococcus amylolentus CBS 6039</name>
    <dbReference type="NCBI Taxonomy" id="1295533"/>
    <lineage>
        <taxon>Eukaryota</taxon>
        <taxon>Fungi</taxon>
        <taxon>Dikarya</taxon>
        <taxon>Basidiomycota</taxon>
        <taxon>Agaricomycotina</taxon>
        <taxon>Tremellomycetes</taxon>
        <taxon>Tremellales</taxon>
        <taxon>Cryptococcaceae</taxon>
        <taxon>Cryptococcus</taxon>
    </lineage>
</organism>
<dbReference type="EMBL" id="AWGJ01000008">
    <property type="protein sequence ID" value="ODN76512.1"/>
    <property type="molecule type" value="Genomic_DNA"/>
</dbReference>
<accession>A0A1E3HJI5</accession>
<dbReference type="GeneID" id="30156488"/>
<evidence type="ECO:0000256" key="1">
    <source>
        <dbReference type="SAM" id="MobiDB-lite"/>
    </source>
</evidence>
<feature type="region of interest" description="Disordered" evidence="1">
    <location>
        <begin position="1"/>
        <end position="24"/>
    </location>
</feature>
<feature type="compositionally biased region" description="Low complexity" evidence="1">
    <location>
        <begin position="1"/>
        <end position="18"/>
    </location>
</feature>
<proteinExistence type="predicted"/>
<name>A0A1E3HJI5_9TREE</name>
<reference evidence="2 3" key="1">
    <citation type="submission" date="2016-06" db="EMBL/GenBank/DDBJ databases">
        <title>Evolution of pathogenesis and genome organization in the Tremellales.</title>
        <authorList>
            <person name="Cuomo C."/>
            <person name="Litvintseva A."/>
            <person name="Heitman J."/>
            <person name="Chen Y."/>
            <person name="Sun S."/>
            <person name="Springer D."/>
            <person name="Dromer F."/>
            <person name="Young S."/>
            <person name="Zeng Q."/>
            <person name="Chapman S."/>
            <person name="Gujja S."/>
            <person name="Saif S."/>
            <person name="Birren B."/>
        </authorList>
    </citation>
    <scope>NUCLEOTIDE SEQUENCE [LARGE SCALE GENOMIC DNA]</scope>
    <source>
        <strain evidence="2 3">CBS 6039</strain>
    </source>
</reference>
<keyword evidence="3" id="KW-1185">Reference proteome</keyword>
<evidence type="ECO:0000313" key="2">
    <source>
        <dbReference type="EMBL" id="ODN76512.1"/>
    </source>
</evidence>
<gene>
    <name evidence="2" type="ORF">L202_05179</name>
</gene>